<keyword evidence="5 9" id="KW-0479">Metal-binding</keyword>
<feature type="binding site" evidence="9">
    <location>
        <position position="98"/>
    </location>
    <ligand>
        <name>substrate</name>
    </ligand>
</feature>
<organism evidence="12 14">
    <name type="scientific">Arcobacter ellisii</name>
    <dbReference type="NCBI Taxonomy" id="913109"/>
    <lineage>
        <taxon>Bacteria</taxon>
        <taxon>Pseudomonadati</taxon>
        <taxon>Campylobacterota</taxon>
        <taxon>Epsilonproteobacteria</taxon>
        <taxon>Campylobacterales</taxon>
        <taxon>Arcobacteraceae</taxon>
        <taxon>Arcobacter</taxon>
    </lineage>
</organism>
<dbReference type="EC" id="4.1.3.17" evidence="10"/>
<dbReference type="RefSeq" id="WP_118917656.1">
    <property type="nucleotide sequence ID" value="NZ_CP032097.1"/>
</dbReference>
<evidence type="ECO:0000313" key="11">
    <source>
        <dbReference type="EMBL" id="AXX95492.1"/>
    </source>
</evidence>
<keyword evidence="12" id="KW-0489">Methyltransferase</keyword>
<comment type="catalytic activity">
    <reaction evidence="8 10">
        <text>oxaloacetate + H(+) = pyruvate + CO2</text>
        <dbReference type="Rhea" id="RHEA:15641"/>
        <dbReference type="ChEBI" id="CHEBI:15361"/>
        <dbReference type="ChEBI" id="CHEBI:15378"/>
        <dbReference type="ChEBI" id="CHEBI:16452"/>
        <dbReference type="ChEBI" id="CHEBI:16526"/>
        <dbReference type="EC" id="4.1.1.112"/>
    </reaction>
</comment>
<dbReference type="Proteomes" id="UP000290588">
    <property type="component" value="Unassembled WGS sequence"/>
</dbReference>
<dbReference type="GO" id="GO:0047443">
    <property type="term" value="F:4-hydroxy-4-methyl-2-oxoglutarate aldolase activity"/>
    <property type="evidence" value="ECO:0007669"/>
    <property type="project" value="UniProtKB-EC"/>
</dbReference>
<dbReference type="EC" id="4.1.1.112" evidence="10"/>
<evidence type="ECO:0000256" key="1">
    <source>
        <dbReference type="ARBA" id="ARBA00001342"/>
    </source>
</evidence>
<evidence type="ECO:0000313" key="14">
    <source>
        <dbReference type="Proteomes" id="UP000290588"/>
    </source>
</evidence>
<comment type="subunit">
    <text evidence="4 10">Homotrimer.</text>
</comment>
<feature type="binding site" evidence="9">
    <location>
        <position position="99"/>
    </location>
    <ligand>
        <name>Mg(2+)</name>
        <dbReference type="ChEBI" id="CHEBI:18420"/>
    </ligand>
</feature>
<dbReference type="InterPro" id="IPR005493">
    <property type="entry name" value="RraA/RraA-like"/>
</dbReference>
<gene>
    <name evidence="11" type="ORF">AELL_1839</name>
    <name evidence="12" type="ORF">CP962_09350</name>
</gene>
<evidence type="ECO:0000256" key="5">
    <source>
        <dbReference type="ARBA" id="ARBA00022723"/>
    </source>
</evidence>
<dbReference type="GO" id="GO:0051252">
    <property type="term" value="P:regulation of RNA metabolic process"/>
    <property type="evidence" value="ECO:0007669"/>
    <property type="project" value="InterPro"/>
</dbReference>
<dbReference type="AlphaFoldDB" id="A0A347U9G4"/>
<evidence type="ECO:0000256" key="8">
    <source>
        <dbReference type="ARBA" id="ARBA00047973"/>
    </source>
</evidence>
<reference evidence="12 14" key="1">
    <citation type="submission" date="2017-09" db="EMBL/GenBank/DDBJ databases">
        <title>Genomics of the genus Arcobacter.</title>
        <authorList>
            <person name="Perez-Cataluna A."/>
            <person name="Figueras M.J."/>
            <person name="Salas-Masso N."/>
        </authorList>
    </citation>
    <scope>NUCLEOTIDE SEQUENCE [LARGE SCALE GENOMIC DNA]</scope>
    <source>
        <strain evidence="12 14">CECT 7837</strain>
    </source>
</reference>
<comment type="cofactor">
    <cofactor evidence="9">
        <name>Mg(2+)</name>
        <dbReference type="ChEBI" id="CHEBI:18420"/>
    </cofactor>
</comment>
<dbReference type="NCBIfam" id="TIGR01935">
    <property type="entry name" value="NOT-MenG"/>
    <property type="match status" value="1"/>
</dbReference>
<name>A0A347U9G4_9BACT</name>
<dbReference type="Pfam" id="PF03737">
    <property type="entry name" value="RraA-like"/>
    <property type="match status" value="1"/>
</dbReference>
<evidence type="ECO:0000256" key="6">
    <source>
        <dbReference type="ARBA" id="ARBA00023239"/>
    </source>
</evidence>
<evidence type="ECO:0000313" key="13">
    <source>
        <dbReference type="Proteomes" id="UP000262582"/>
    </source>
</evidence>
<evidence type="ECO:0000256" key="4">
    <source>
        <dbReference type="ARBA" id="ARBA00011233"/>
    </source>
</evidence>
<dbReference type="InterPro" id="IPR036704">
    <property type="entry name" value="RraA/RraA-like_sf"/>
</dbReference>
<keyword evidence="12" id="KW-0808">Transferase</keyword>
<dbReference type="SUPFAM" id="SSF89562">
    <property type="entry name" value="RraA-like"/>
    <property type="match status" value="1"/>
</dbReference>
<evidence type="ECO:0000256" key="7">
    <source>
        <dbReference type="ARBA" id="ARBA00025046"/>
    </source>
</evidence>
<evidence type="ECO:0000256" key="10">
    <source>
        <dbReference type="RuleBase" id="RU004338"/>
    </source>
</evidence>
<dbReference type="KEGG" id="aell:AELL_1839"/>
<dbReference type="GO" id="GO:0008948">
    <property type="term" value="F:oxaloacetate decarboxylase activity"/>
    <property type="evidence" value="ECO:0007669"/>
    <property type="project" value="UniProtKB-EC"/>
</dbReference>
<dbReference type="NCBIfam" id="NF006875">
    <property type="entry name" value="PRK09372.1"/>
    <property type="match status" value="1"/>
</dbReference>
<dbReference type="EMBL" id="CP032097">
    <property type="protein sequence ID" value="AXX95492.1"/>
    <property type="molecule type" value="Genomic_DNA"/>
</dbReference>
<sequence>MNIQTADLCDDNRDKNIQVLSSKFKNYGGLKKFSGEIVTVKLDKSNWRLLEMLRDEDGEGKIVVVDNSQEFFGVVGDKLMTFAKNNNWKAIILNGYVRDTDETKKIDVGLFAIGTCPLRNFEKTDSYRDIELNFEGVTFNSGDYIYADNDGIIVTKNRLI</sequence>
<dbReference type="GO" id="GO:0008168">
    <property type="term" value="F:methyltransferase activity"/>
    <property type="evidence" value="ECO:0007669"/>
    <property type="project" value="UniProtKB-KW"/>
</dbReference>
<dbReference type="Proteomes" id="UP000262582">
    <property type="component" value="Chromosome"/>
</dbReference>
<dbReference type="GO" id="GO:0008428">
    <property type="term" value="F:ribonuclease inhibitor activity"/>
    <property type="evidence" value="ECO:0007669"/>
    <property type="project" value="InterPro"/>
</dbReference>
<keyword evidence="13" id="KW-1185">Reference proteome</keyword>
<feature type="binding site" evidence="9">
    <location>
        <begin position="76"/>
        <end position="79"/>
    </location>
    <ligand>
        <name>substrate</name>
    </ligand>
</feature>
<dbReference type="OrthoDB" id="943692at2"/>
<comment type="catalytic activity">
    <reaction evidence="1 10">
        <text>4-hydroxy-4-methyl-2-oxoglutarate = 2 pyruvate</text>
        <dbReference type="Rhea" id="RHEA:22748"/>
        <dbReference type="ChEBI" id="CHEBI:15361"/>
        <dbReference type="ChEBI" id="CHEBI:58276"/>
        <dbReference type="EC" id="4.1.3.17"/>
    </reaction>
</comment>
<evidence type="ECO:0000256" key="3">
    <source>
        <dbReference type="ARBA" id="ARBA00008621"/>
    </source>
</evidence>
<comment type="similarity">
    <text evidence="3 10">Belongs to the class II aldolase/RraA-like family.</text>
</comment>
<dbReference type="EMBL" id="NXIG01000009">
    <property type="protein sequence ID" value="RXI29862.1"/>
    <property type="molecule type" value="Genomic_DNA"/>
</dbReference>
<dbReference type="PANTHER" id="PTHR33254:SF4">
    <property type="entry name" value="4-HYDROXY-4-METHYL-2-OXOGLUTARATE ALDOLASE 3-RELATED"/>
    <property type="match status" value="1"/>
</dbReference>
<dbReference type="InterPro" id="IPR010203">
    <property type="entry name" value="RraA"/>
</dbReference>
<evidence type="ECO:0000256" key="2">
    <source>
        <dbReference type="ARBA" id="ARBA00001968"/>
    </source>
</evidence>
<keyword evidence="9" id="KW-0460">Magnesium</keyword>
<dbReference type="CDD" id="cd16841">
    <property type="entry name" value="RraA_family"/>
    <property type="match status" value="1"/>
</dbReference>
<comment type="function">
    <text evidence="7 10">Catalyzes the aldol cleavage of 4-hydroxy-4-methyl-2-oxoglutarate (HMG) into 2 molecules of pyruvate. Also contains a secondary oxaloacetate (OAA) decarboxylase activity due to the common pyruvate enolate transition state formed following C-C bond cleavage in the retro-aldol and decarboxylation reactions.</text>
</comment>
<evidence type="ECO:0000256" key="9">
    <source>
        <dbReference type="PIRSR" id="PIRSR605493-1"/>
    </source>
</evidence>
<accession>A0A347U9G4</accession>
<protein>
    <recommendedName>
        <fullName evidence="10">4-hydroxy-4-methyl-2-oxoglutarate aldolase</fullName>
        <shortName evidence="10">HMG aldolase</shortName>
        <ecNumber evidence="10">4.1.1.112</ecNumber>
        <ecNumber evidence="10">4.1.3.17</ecNumber>
    </recommendedName>
    <alternativeName>
        <fullName evidence="10">Oxaloacetate decarboxylase</fullName>
    </alternativeName>
</protein>
<dbReference type="PANTHER" id="PTHR33254">
    <property type="entry name" value="4-HYDROXY-4-METHYL-2-OXOGLUTARATE ALDOLASE 3-RELATED"/>
    <property type="match status" value="1"/>
</dbReference>
<comment type="cofactor">
    <cofactor evidence="2 10">
        <name>a divalent metal cation</name>
        <dbReference type="ChEBI" id="CHEBI:60240"/>
    </cofactor>
</comment>
<evidence type="ECO:0000313" key="12">
    <source>
        <dbReference type="EMBL" id="RXI29862.1"/>
    </source>
</evidence>
<dbReference type="Gene3D" id="3.50.30.40">
    <property type="entry name" value="Ribonuclease E inhibitor RraA/RraA-like"/>
    <property type="match status" value="1"/>
</dbReference>
<keyword evidence="6 10" id="KW-0456">Lyase</keyword>
<dbReference type="GO" id="GO:0046872">
    <property type="term" value="F:metal ion binding"/>
    <property type="evidence" value="ECO:0007669"/>
    <property type="project" value="UniProtKB-KW"/>
</dbReference>
<proteinExistence type="inferred from homology"/>
<reference evidence="11 13" key="2">
    <citation type="submission" date="2018-08" db="EMBL/GenBank/DDBJ databases">
        <title>Complete genome of the Arcobacter ellisii type strain LMG 26155.</title>
        <authorList>
            <person name="Miller W.G."/>
            <person name="Yee E."/>
            <person name="Bono J.L."/>
        </authorList>
    </citation>
    <scope>NUCLEOTIDE SEQUENCE [LARGE SCALE GENOMIC DNA]</scope>
    <source>
        <strain evidence="11 13">LMG 26155</strain>
    </source>
</reference>
<dbReference type="GO" id="GO:0032259">
    <property type="term" value="P:methylation"/>
    <property type="evidence" value="ECO:0007669"/>
    <property type="project" value="UniProtKB-KW"/>
</dbReference>